<dbReference type="PANTHER" id="PTHR23080">
    <property type="entry name" value="THAP DOMAIN PROTEIN"/>
    <property type="match status" value="1"/>
</dbReference>
<gene>
    <name evidence="1" type="ORF">ElyMa_002058600</name>
</gene>
<evidence type="ECO:0000313" key="2">
    <source>
        <dbReference type="Proteomes" id="UP000762676"/>
    </source>
</evidence>
<comment type="caution">
    <text evidence="1">The sequence shown here is derived from an EMBL/GenBank/DDBJ whole genome shotgun (WGS) entry which is preliminary data.</text>
</comment>
<protein>
    <submittedName>
        <fullName evidence="1">THAP domain-containing protein 4</fullName>
    </submittedName>
</protein>
<name>A0AAV4FBN3_9GAST</name>
<reference evidence="1 2" key="1">
    <citation type="journal article" date="2021" name="Elife">
        <title>Chloroplast acquisition without the gene transfer in kleptoplastic sea slugs, Plakobranchus ocellatus.</title>
        <authorList>
            <person name="Maeda T."/>
            <person name="Takahashi S."/>
            <person name="Yoshida T."/>
            <person name="Shimamura S."/>
            <person name="Takaki Y."/>
            <person name="Nagai Y."/>
            <person name="Toyoda A."/>
            <person name="Suzuki Y."/>
            <person name="Arimoto A."/>
            <person name="Ishii H."/>
            <person name="Satoh N."/>
            <person name="Nishiyama T."/>
            <person name="Hasebe M."/>
            <person name="Maruyama T."/>
            <person name="Minagawa J."/>
            <person name="Obokata J."/>
            <person name="Shigenobu S."/>
        </authorList>
    </citation>
    <scope>NUCLEOTIDE SEQUENCE [LARGE SCALE GENOMIC DNA]</scope>
</reference>
<sequence>MLRLRMGLMVQDLAFRFQNSCGLVSQIFTTWVKLLCKEFKFLVLWPSKADIRQSLPESFKRYYPKTRALIDCAEVFMETPSSLDTQRRAFAQIRKQGIYEKNLTLLQQGKPSVRERRFGNTQDVKMCGGCHRFFSSKQIYRHKQVCDMSEGIRGGAVDLKKAVAIASLDISEELRDMVKCFRDDQAGYL</sequence>
<keyword evidence="2" id="KW-1185">Reference proteome</keyword>
<proteinExistence type="predicted"/>
<dbReference type="EMBL" id="BMAT01004176">
    <property type="protein sequence ID" value="GFR69816.1"/>
    <property type="molecule type" value="Genomic_DNA"/>
</dbReference>
<dbReference type="Proteomes" id="UP000762676">
    <property type="component" value="Unassembled WGS sequence"/>
</dbReference>
<dbReference type="AlphaFoldDB" id="A0AAV4FBN3"/>
<organism evidence="1 2">
    <name type="scientific">Elysia marginata</name>
    <dbReference type="NCBI Taxonomy" id="1093978"/>
    <lineage>
        <taxon>Eukaryota</taxon>
        <taxon>Metazoa</taxon>
        <taxon>Spiralia</taxon>
        <taxon>Lophotrochozoa</taxon>
        <taxon>Mollusca</taxon>
        <taxon>Gastropoda</taxon>
        <taxon>Heterobranchia</taxon>
        <taxon>Euthyneura</taxon>
        <taxon>Panpulmonata</taxon>
        <taxon>Sacoglossa</taxon>
        <taxon>Placobranchoidea</taxon>
        <taxon>Plakobranchidae</taxon>
        <taxon>Elysia</taxon>
    </lineage>
</organism>
<evidence type="ECO:0000313" key="1">
    <source>
        <dbReference type="EMBL" id="GFR69816.1"/>
    </source>
</evidence>
<accession>A0AAV4FBN3</accession>